<dbReference type="NCBIfam" id="TIGR00474">
    <property type="entry name" value="selA"/>
    <property type="match status" value="1"/>
</dbReference>
<gene>
    <name evidence="8" type="primary">selA</name>
    <name evidence="11" type="ORF">AMJ39_07015</name>
</gene>
<keyword evidence="5 8" id="KW-0648">Protein biosynthesis</keyword>
<comment type="function">
    <text evidence="8">Converts seryl-tRNA(Sec) to selenocysteinyl-tRNA(Sec) required for selenoprotein biosynthesis.</text>
</comment>
<dbReference type="Pfam" id="PF12390">
    <property type="entry name" value="Se-cys_synth_N"/>
    <property type="match status" value="1"/>
</dbReference>
<accession>A0A0S7WRI8</accession>
<proteinExistence type="inferred from homology"/>
<dbReference type="HAMAP" id="MF_00423">
    <property type="entry name" value="SelA"/>
    <property type="match status" value="1"/>
</dbReference>
<comment type="cofactor">
    <cofactor evidence="1 8 9">
        <name>pyridoxal 5'-phosphate</name>
        <dbReference type="ChEBI" id="CHEBI:597326"/>
    </cofactor>
</comment>
<evidence type="ECO:0000256" key="5">
    <source>
        <dbReference type="ARBA" id="ARBA00022917"/>
    </source>
</evidence>
<dbReference type="AlphaFoldDB" id="A0A0S7WRI8"/>
<evidence type="ECO:0000256" key="1">
    <source>
        <dbReference type="ARBA" id="ARBA00001933"/>
    </source>
</evidence>
<comment type="subcellular location">
    <subcellularLocation>
        <location evidence="8">Cytoplasm</location>
    </subcellularLocation>
</comment>
<keyword evidence="6 8" id="KW-0711">Selenium</keyword>
<protein>
    <recommendedName>
        <fullName evidence="8">L-seryl-tRNA(Sec) selenium transferase</fullName>
        <ecNumber evidence="8">2.9.1.1</ecNumber>
    </recommendedName>
    <alternativeName>
        <fullName evidence="8">Selenocysteine synthase</fullName>
        <shortName evidence="8">Sec synthase</shortName>
    </alternativeName>
    <alternativeName>
        <fullName evidence="8">Selenocysteinyl-tRNA(Sec) synthase</fullName>
    </alternativeName>
</protein>
<evidence type="ECO:0000256" key="7">
    <source>
        <dbReference type="ARBA" id="ARBA00044507"/>
    </source>
</evidence>
<dbReference type="InterPro" id="IPR015424">
    <property type="entry name" value="PyrdxlP-dep_Trfase"/>
</dbReference>
<keyword evidence="4 8" id="KW-0663">Pyridoxal phosphate</keyword>
<reference evidence="11 12" key="1">
    <citation type="journal article" date="2015" name="Microbiome">
        <title>Genomic resolution of linkages in carbon, nitrogen, and sulfur cycling among widespread estuary sediment bacteria.</title>
        <authorList>
            <person name="Baker B.J."/>
            <person name="Lazar C.S."/>
            <person name="Teske A.P."/>
            <person name="Dick G.J."/>
        </authorList>
    </citation>
    <scope>NUCLEOTIDE SEQUENCE [LARGE SCALE GENOMIC DNA]</scope>
    <source>
        <strain evidence="11">DG_24</strain>
    </source>
</reference>
<dbReference type="InterPro" id="IPR018319">
    <property type="entry name" value="SelA-like"/>
</dbReference>
<keyword evidence="3 8" id="KW-0808">Transferase</keyword>
<dbReference type="Proteomes" id="UP000052008">
    <property type="component" value="Unassembled WGS sequence"/>
</dbReference>
<dbReference type="STRING" id="1703770.AMJ39_07015"/>
<dbReference type="Pfam" id="PF03841">
    <property type="entry name" value="SelA"/>
    <property type="match status" value="1"/>
</dbReference>
<dbReference type="Gene3D" id="3.40.640.10">
    <property type="entry name" value="Type I PLP-dependent aspartate aminotransferase-like (Major domain)"/>
    <property type="match status" value="1"/>
</dbReference>
<evidence type="ECO:0000256" key="4">
    <source>
        <dbReference type="ARBA" id="ARBA00022898"/>
    </source>
</evidence>
<evidence type="ECO:0000313" key="11">
    <source>
        <dbReference type="EMBL" id="KPJ52760.1"/>
    </source>
</evidence>
<evidence type="ECO:0000256" key="9">
    <source>
        <dbReference type="PIRSR" id="PIRSR618319-50"/>
    </source>
</evidence>
<dbReference type="UniPathway" id="UPA00906">
    <property type="reaction ID" value="UER00896"/>
</dbReference>
<dbReference type="InterPro" id="IPR015421">
    <property type="entry name" value="PyrdxlP-dep_Trfase_major"/>
</dbReference>
<dbReference type="Gene3D" id="3.90.1150.180">
    <property type="match status" value="1"/>
</dbReference>
<dbReference type="InterPro" id="IPR025862">
    <property type="entry name" value="SelA_trans_N_dom"/>
</dbReference>
<comment type="caution">
    <text evidence="11">The sequence shown here is derived from an EMBL/GenBank/DDBJ whole genome shotgun (WGS) entry which is preliminary data.</text>
</comment>
<comment type="similarity">
    <text evidence="7 8">Belongs to the SelA family.</text>
</comment>
<evidence type="ECO:0000259" key="10">
    <source>
        <dbReference type="Pfam" id="PF12390"/>
    </source>
</evidence>
<feature type="domain" description="L-seryl-tRNA selenium transferase N-terminal" evidence="10">
    <location>
        <begin position="17"/>
        <end position="56"/>
    </location>
</feature>
<dbReference type="EC" id="2.9.1.1" evidence="8"/>
<comment type="pathway">
    <text evidence="8">Aminoacyl-tRNA biosynthesis; selenocysteinyl-tRNA(Sec) biosynthesis; selenocysteinyl-tRNA(Sec) from L-seryl-tRNA(Sec) (bacterial route): step 1/1.</text>
</comment>
<dbReference type="SUPFAM" id="SSF53383">
    <property type="entry name" value="PLP-dependent transferases"/>
    <property type="match status" value="1"/>
</dbReference>
<dbReference type="GO" id="GO:0001717">
    <property type="term" value="P:conversion of seryl-tRNAsec to selenocys-tRNAsec"/>
    <property type="evidence" value="ECO:0007669"/>
    <property type="project" value="UniProtKB-UniRule"/>
</dbReference>
<dbReference type="PATRIC" id="fig|1703770.3.peg.1707"/>
<dbReference type="PANTHER" id="PTHR32328:SF0">
    <property type="entry name" value="L-SERYL-TRNA(SEC) SELENIUM TRANSFERASE"/>
    <property type="match status" value="1"/>
</dbReference>
<name>A0A0S7WRI8_UNCT6</name>
<evidence type="ECO:0000256" key="6">
    <source>
        <dbReference type="ARBA" id="ARBA00023266"/>
    </source>
</evidence>
<dbReference type="GO" id="GO:0005737">
    <property type="term" value="C:cytoplasm"/>
    <property type="evidence" value="ECO:0007669"/>
    <property type="project" value="UniProtKB-SubCell"/>
</dbReference>
<evidence type="ECO:0000313" key="12">
    <source>
        <dbReference type="Proteomes" id="UP000052008"/>
    </source>
</evidence>
<comment type="catalytic activity">
    <reaction evidence="8">
        <text>L-seryl-tRNA(Sec) + selenophosphate + H(+) = L-selenocysteinyl-tRNA(Sec) + phosphate</text>
        <dbReference type="Rhea" id="RHEA:22728"/>
        <dbReference type="Rhea" id="RHEA-COMP:9742"/>
        <dbReference type="Rhea" id="RHEA-COMP:9743"/>
        <dbReference type="ChEBI" id="CHEBI:15378"/>
        <dbReference type="ChEBI" id="CHEBI:16144"/>
        <dbReference type="ChEBI" id="CHEBI:43474"/>
        <dbReference type="ChEBI" id="CHEBI:78533"/>
        <dbReference type="ChEBI" id="CHEBI:78573"/>
        <dbReference type="EC" id="2.9.1.1"/>
    </reaction>
</comment>
<dbReference type="PANTHER" id="PTHR32328">
    <property type="entry name" value="L-SERYL-TRNA(SEC) SELENIUM TRANSFERASE"/>
    <property type="match status" value="1"/>
</dbReference>
<organism evidence="11 12">
    <name type="scientific">candidate division TA06 bacterium DG_24</name>
    <dbReference type="NCBI Taxonomy" id="1703770"/>
    <lineage>
        <taxon>Bacteria</taxon>
        <taxon>Bacteria division TA06</taxon>
    </lineage>
</organism>
<dbReference type="GO" id="GO:0004125">
    <property type="term" value="F:L-seryl-tRNA(Sec) selenium transferase activity"/>
    <property type="evidence" value="ECO:0007669"/>
    <property type="project" value="UniProtKB-UniRule"/>
</dbReference>
<keyword evidence="2 8" id="KW-0963">Cytoplasm</keyword>
<dbReference type="EMBL" id="LIZS01000043">
    <property type="protein sequence ID" value="KPJ52760.1"/>
    <property type="molecule type" value="Genomic_DNA"/>
</dbReference>
<sequence length="483" mass="52276">MSRSGDDASTARRGEYYRAIPSIDSLLRDDSVGERFAGYPRTVVASSMRRVAERWRIRIEEAGEDELEAVALGRESFLSEVEEDLRREGRVGPCRVINAAGVIINTNLGRALLPRAALKALEEVGGLYSNLEYDLVQGVRGSRLDHVTKLLCDLTGAEDALVVNNNAAAVLLALDTWAKGREVIVSRGQLIEIGDSFRLPDVLERSGAKLVEVGTTNRTYVRDYEQAIGPETAILLRSHTSNYRMVGFCCEVGAKDLAALGARHGIMSMEDLGSGLLVDLAPHGLVGEPLVGESVRSGIDIVTFSGDKLLGGPQGGIVLGRTHLVQPMRRNPLARALRVDKLTLAALTATLRIYQAGVGVEDEIPVFKMIARPIRSVRGEARRLARRLASTLGEHGDVEVVEGMSAVGGGSLPGQVIPTYLVALRIAHKSAAWLADWLRSHDPPIIARIEGDRVVFDVRTLQRGEGTEIIAAASRLREELGAH</sequence>
<evidence type="ECO:0000256" key="2">
    <source>
        <dbReference type="ARBA" id="ARBA00022490"/>
    </source>
</evidence>
<dbReference type="GO" id="GO:0001514">
    <property type="term" value="P:selenocysteine incorporation"/>
    <property type="evidence" value="ECO:0007669"/>
    <property type="project" value="UniProtKB-UniRule"/>
</dbReference>
<feature type="modified residue" description="N6-(pyridoxal phosphate)lysine" evidence="8 9">
    <location>
        <position position="308"/>
    </location>
</feature>
<dbReference type="InterPro" id="IPR004534">
    <property type="entry name" value="SelA_trans"/>
</dbReference>
<evidence type="ECO:0000256" key="8">
    <source>
        <dbReference type="HAMAP-Rule" id="MF_00423"/>
    </source>
</evidence>
<evidence type="ECO:0000256" key="3">
    <source>
        <dbReference type="ARBA" id="ARBA00022679"/>
    </source>
</evidence>